<protein>
    <submittedName>
        <fullName evidence="7">PRD domain-containing protein</fullName>
    </submittedName>
</protein>
<proteinExistence type="predicted"/>
<dbReference type="InterPro" id="IPR036634">
    <property type="entry name" value="PRD_sf"/>
</dbReference>
<comment type="caution">
    <text evidence="7">The sequence shown here is derived from an EMBL/GenBank/DDBJ whole genome shotgun (WGS) entry which is preliminary data.</text>
</comment>
<dbReference type="InterPro" id="IPR016152">
    <property type="entry name" value="PTrfase/Anion_transptr"/>
</dbReference>
<dbReference type="InterPro" id="IPR011608">
    <property type="entry name" value="PRD"/>
</dbReference>
<dbReference type="Pfam" id="PF08279">
    <property type="entry name" value="HTH_11"/>
    <property type="match status" value="1"/>
</dbReference>
<gene>
    <name evidence="7" type="ORF">DWY25_06220</name>
</gene>
<dbReference type="PROSITE" id="PS51094">
    <property type="entry name" value="PTS_EIIA_TYPE_2"/>
    <property type="match status" value="1"/>
</dbReference>
<evidence type="ECO:0000256" key="3">
    <source>
        <dbReference type="ARBA" id="ARBA00023159"/>
    </source>
</evidence>
<dbReference type="Pfam" id="PF05043">
    <property type="entry name" value="Mga"/>
    <property type="match status" value="1"/>
</dbReference>
<dbReference type="Gene3D" id="1.10.10.10">
    <property type="entry name" value="Winged helix-like DNA-binding domain superfamily/Winged helix DNA-binding domain"/>
    <property type="match status" value="2"/>
</dbReference>
<keyword evidence="2" id="KW-0805">Transcription regulation</keyword>
<dbReference type="InterPro" id="IPR013196">
    <property type="entry name" value="HTH_11"/>
</dbReference>
<dbReference type="SUPFAM" id="SSF55804">
    <property type="entry name" value="Phoshotransferase/anion transport protein"/>
    <property type="match status" value="1"/>
</dbReference>
<dbReference type="Proteomes" id="UP000284178">
    <property type="component" value="Unassembled WGS sequence"/>
</dbReference>
<dbReference type="InterPro" id="IPR002178">
    <property type="entry name" value="PTS_EIIA_type-2_dom"/>
</dbReference>
<dbReference type="Gene3D" id="1.10.1790.10">
    <property type="entry name" value="PRD domain"/>
    <property type="match status" value="2"/>
</dbReference>
<evidence type="ECO:0000256" key="2">
    <source>
        <dbReference type="ARBA" id="ARBA00023015"/>
    </source>
</evidence>
<dbReference type="Gene3D" id="3.40.930.10">
    <property type="entry name" value="Mannitol-specific EII, Chain A"/>
    <property type="match status" value="1"/>
</dbReference>
<dbReference type="Pfam" id="PF00874">
    <property type="entry name" value="PRD"/>
    <property type="match status" value="2"/>
</dbReference>
<evidence type="ECO:0000259" key="5">
    <source>
        <dbReference type="PROSITE" id="PS51094"/>
    </source>
</evidence>
<dbReference type="Pfam" id="PF00359">
    <property type="entry name" value="PTS_EIIA_2"/>
    <property type="match status" value="1"/>
</dbReference>
<evidence type="ECO:0000313" key="8">
    <source>
        <dbReference type="Proteomes" id="UP000284178"/>
    </source>
</evidence>
<dbReference type="PROSITE" id="PS51372">
    <property type="entry name" value="PRD_2"/>
    <property type="match status" value="2"/>
</dbReference>
<name>A0A412G3G1_9FIRM</name>
<organism evidence="7 8">
    <name type="scientific">Holdemania filiformis</name>
    <dbReference type="NCBI Taxonomy" id="61171"/>
    <lineage>
        <taxon>Bacteria</taxon>
        <taxon>Bacillati</taxon>
        <taxon>Bacillota</taxon>
        <taxon>Erysipelotrichia</taxon>
        <taxon>Erysipelotrichales</taxon>
        <taxon>Erysipelotrichaceae</taxon>
        <taxon>Holdemania</taxon>
    </lineage>
</organism>
<dbReference type="GeneID" id="83014999"/>
<feature type="domain" description="PTS EIIA type-2" evidence="5">
    <location>
        <begin position="492"/>
        <end position="630"/>
    </location>
</feature>
<dbReference type="PANTHER" id="PTHR30185:SF12">
    <property type="entry name" value="TRANSCRIPTIONAL REGULATOR MANR"/>
    <property type="match status" value="1"/>
</dbReference>
<dbReference type="GO" id="GO:0006355">
    <property type="term" value="P:regulation of DNA-templated transcription"/>
    <property type="evidence" value="ECO:0007669"/>
    <property type="project" value="InterPro"/>
</dbReference>
<dbReference type="InterPro" id="IPR007737">
    <property type="entry name" value="Mga_HTH"/>
</dbReference>
<dbReference type="InterPro" id="IPR036388">
    <property type="entry name" value="WH-like_DNA-bd_sf"/>
</dbReference>
<dbReference type="EMBL" id="QRUP01000006">
    <property type="protein sequence ID" value="RGR75015.1"/>
    <property type="molecule type" value="Genomic_DNA"/>
</dbReference>
<evidence type="ECO:0000313" key="7">
    <source>
        <dbReference type="EMBL" id="RGR75015.1"/>
    </source>
</evidence>
<feature type="domain" description="PRD" evidence="6">
    <location>
        <begin position="173"/>
        <end position="276"/>
    </location>
</feature>
<accession>A0A412G3G1</accession>
<keyword evidence="3" id="KW-0010">Activator</keyword>
<evidence type="ECO:0000259" key="6">
    <source>
        <dbReference type="PROSITE" id="PS51372"/>
    </source>
</evidence>
<dbReference type="RefSeq" id="WP_117894512.1">
    <property type="nucleotide sequence ID" value="NZ_CABJCV010000006.1"/>
</dbReference>
<dbReference type="AlphaFoldDB" id="A0A412G3G1"/>
<evidence type="ECO:0000256" key="1">
    <source>
        <dbReference type="ARBA" id="ARBA00022737"/>
    </source>
</evidence>
<sequence>MAINKKKNLILYLWEQNVPCTAAELADVLNVSVRTVKMYVKEINALAHHKVVLSSNKGYTALKISDLSFLDEPQTFAMSYAERSVYIIKKILIEHRQLNTFDLCDELFISYSTLKSDLAKMNTLYQIFHVRFSTQNDLIQIQGSEKDKRTLLSSIIRQETHSRILDLDTLKQSFSPAEIEKISQILNDFFKQGTYNLNNFSYTNLLLHFAILIERVKTGNYLSEIREIMTKNPEELALVRQLSDRIEQDFSITLNAYEKNEIYIFFKTNINYLVDSNYDKLREVIGEDVLDVIVKIMAEVSQLYSIDLKHESFIIPFGLHIKALITRASLGKYNRNPLSEKIKQDCPIIYDIAIFIALRLSEIYQVAIAEDEVAFIFLHVGTEIDRQNSSNDKLKCVLLCSDYLGLEKKIYDQLTQDYADEITIDAVVSSYEELERQTFDLLITMIQDERNYNYPSLLILPFQLDKQKNEIREKIYEIQQAKKKELIFNHFDHYFHPELFFVIENGSREDAIQKVCDKMEALGYVSASFTTFVKERENASSTAFGSIAIPHSVHMDAYQTKIGIAVSRSGITWGSNLINVMLLIAINKYDKQILLTINESILSLFENPEILFRVKNTSSLAEFKEIILPNL</sequence>
<dbReference type="InterPro" id="IPR050661">
    <property type="entry name" value="BglG_antiterminators"/>
</dbReference>
<keyword evidence="8" id="KW-1185">Reference proteome</keyword>
<feature type="domain" description="PRD" evidence="6">
    <location>
        <begin position="284"/>
        <end position="390"/>
    </location>
</feature>
<reference evidence="7 8" key="1">
    <citation type="submission" date="2018-08" db="EMBL/GenBank/DDBJ databases">
        <title>A genome reference for cultivated species of the human gut microbiota.</title>
        <authorList>
            <person name="Zou Y."/>
            <person name="Xue W."/>
            <person name="Luo G."/>
        </authorList>
    </citation>
    <scope>NUCLEOTIDE SEQUENCE [LARGE SCALE GENOMIC DNA]</scope>
    <source>
        <strain evidence="7 8">AF24-29</strain>
    </source>
</reference>
<evidence type="ECO:0000256" key="4">
    <source>
        <dbReference type="ARBA" id="ARBA00023163"/>
    </source>
</evidence>
<dbReference type="SUPFAM" id="SSF63520">
    <property type="entry name" value="PTS-regulatory domain, PRD"/>
    <property type="match status" value="2"/>
</dbReference>
<dbReference type="PANTHER" id="PTHR30185">
    <property type="entry name" value="CRYPTIC BETA-GLUCOSIDE BGL OPERON ANTITERMINATOR"/>
    <property type="match status" value="1"/>
</dbReference>
<keyword evidence="4" id="KW-0804">Transcription</keyword>
<keyword evidence="1" id="KW-0677">Repeat</keyword>